<feature type="compositionally biased region" description="Low complexity" evidence="1">
    <location>
        <begin position="126"/>
        <end position="137"/>
    </location>
</feature>
<dbReference type="Proteomes" id="UP000193900">
    <property type="component" value="Unassembled WGS sequence"/>
</dbReference>
<organism evidence="2 3">
    <name type="scientific">Roseisalinus antarcticus</name>
    <dbReference type="NCBI Taxonomy" id="254357"/>
    <lineage>
        <taxon>Bacteria</taxon>
        <taxon>Pseudomonadati</taxon>
        <taxon>Pseudomonadota</taxon>
        <taxon>Alphaproteobacteria</taxon>
        <taxon>Rhodobacterales</taxon>
        <taxon>Roseobacteraceae</taxon>
        <taxon>Roseisalinus</taxon>
    </lineage>
</organism>
<reference evidence="2 3" key="1">
    <citation type="submission" date="2017-03" db="EMBL/GenBank/DDBJ databases">
        <authorList>
            <person name="Afonso C.L."/>
            <person name="Miller P.J."/>
            <person name="Scott M.A."/>
            <person name="Spackman E."/>
            <person name="Goraichik I."/>
            <person name="Dimitrov K.M."/>
            <person name="Suarez D.L."/>
            <person name="Swayne D.E."/>
        </authorList>
    </citation>
    <scope>NUCLEOTIDE SEQUENCE [LARGE SCALE GENOMIC DNA]</scope>
    <source>
        <strain evidence="2 3">CECT 7023</strain>
    </source>
</reference>
<proteinExistence type="predicted"/>
<dbReference type="AlphaFoldDB" id="A0A1Y5TGU2"/>
<name>A0A1Y5TGU2_9RHOB</name>
<feature type="region of interest" description="Disordered" evidence="1">
    <location>
        <begin position="1"/>
        <end position="28"/>
    </location>
</feature>
<feature type="compositionally biased region" description="Low complexity" evidence="1">
    <location>
        <begin position="18"/>
        <end position="28"/>
    </location>
</feature>
<feature type="compositionally biased region" description="Acidic residues" evidence="1">
    <location>
        <begin position="87"/>
        <end position="96"/>
    </location>
</feature>
<gene>
    <name evidence="2" type="ORF">ROA7023_02883</name>
</gene>
<protein>
    <submittedName>
        <fullName evidence="2">Uncharacterized protein</fullName>
    </submittedName>
</protein>
<evidence type="ECO:0000313" key="3">
    <source>
        <dbReference type="Proteomes" id="UP000193900"/>
    </source>
</evidence>
<evidence type="ECO:0000256" key="1">
    <source>
        <dbReference type="SAM" id="MobiDB-lite"/>
    </source>
</evidence>
<dbReference type="EMBL" id="FWFZ01000015">
    <property type="protein sequence ID" value="SLN61713.1"/>
    <property type="molecule type" value="Genomic_DNA"/>
</dbReference>
<feature type="region of interest" description="Disordered" evidence="1">
    <location>
        <begin position="83"/>
        <end position="160"/>
    </location>
</feature>
<accession>A0A1Y5TGU2</accession>
<sequence length="160" mass="15716">MRPDRSASALSGSNVRPGGLKLNGGNAANSAMPGFGSGGSGGTIIAMDGVSVYLFDPTVRESGAPLGAGGGVHLCEAGFLGTKAEMDNDPGGDEAGDSGVPMPGPLVSNGGLVRAMKPIEDSPLTDAGSIGAGSSDGVDLDRDEDTTEARPVECALRLAS</sequence>
<keyword evidence="3" id="KW-1185">Reference proteome</keyword>
<evidence type="ECO:0000313" key="2">
    <source>
        <dbReference type="EMBL" id="SLN61713.1"/>
    </source>
</evidence>